<gene>
    <name evidence="1" type="ORF">LSG31_22715</name>
</gene>
<accession>A0ABY4CRZ0</accession>
<sequence length="56" mass="6515">MSNKHTENHNSYLTLKNQLKNSYQSEKVVARTDLQMDNAQFVAIPWKQIARTHDGN</sequence>
<protein>
    <submittedName>
        <fullName evidence="1">Uncharacterized protein</fullName>
    </submittedName>
</protein>
<reference evidence="1" key="1">
    <citation type="submission" date="2021-12" db="EMBL/GenBank/DDBJ databases">
        <title>Alicyclobacillaceae gen. nov., sp. nov., isolated from chalcocite enrichment system.</title>
        <authorList>
            <person name="Jiang Z."/>
        </authorList>
    </citation>
    <scope>NUCLEOTIDE SEQUENCE</scope>
    <source>
        <strain evidence="1">MYW30-H2</strain>
    </source>
</reference>
<proteinExistence type="predicted"/>
<dbReference type="RefSeq" id="WP_347437329.1">
    <property type="nucleotide sequence ID" value="NZ_CP089291.1"/>
</dbReference>
<dbReference type="Proteomes" id="UP000830167">
    <property type="component" value="Chromosome"/>
</dbReference>
<organism evidence="1 2">
    <name type="scientific">Fodinisporobacter ferrooxydans</name>
    <dbReference type="NCBI Taxonomy" id="2901836"/>
    <lineage>
        <taxon>Bacteria</taxon>
        <taxon>Bacillati</taxon>
        <taxon>Bacillota</taxon>
        <taxon>Bacilli</taxon>
        <taxon>Bacillales</taxon>
        <taxon>Alicyclobacillaceae</taxon>
        <taxon>Fodinisporobacter</taxon>
    </lineage>
</organism>
<name>A0ABY4CRZ0_9BACL</name>
<keyword evidence="2" id="KW-1185">Reference proteome</keyword>
<evidence type="ECO:0000313" key="1">
    <source>
        <dbReference type="EMBL" id="UOF90630.1"/>
    </source>
</evidence>
<evidence type="ECO:0000313" key="2">
    <source>
        <dbReference type="Proteomes" id="UP000830167"/>
    </source>
</evidence>
<dbReference type="EMBL" id="CP089291">
    <property type="protein sequence ID" value="UOF90630.1"/>
    <property type="molecule type" value="Genomic_DNA"/>
</dbReference>